<accession>A0A640SP94</accession>
<name>A0A640SP94_9ACTN</name>
<dbReference type="RefSeq" id="WP_190144690.1">
    <property type="nucleotide sequence ID" value="NZ_BLIO01000001.1"/>
</dbReference>
<proteinExistence type="predicted"/>
<dbReference type="EMBL" id="BLIO01000001">
    <property type="protein sequence ID" value="GFE12724.1"/>
    <property type="molecule type" value="Genomic_DNA"/>
</dbReference>
<evidence type="ECO:0000313" key="2">
    <source>
        <dbReference type="Proteomes" id="UP000430079"/>
    </source>
</evidence>
<evidence type="ECO:0000313" key="1">
    <source>
        <dbReference type="EMBL" id="GFE12724.1"/>
    </source>
</evidence>
<comment type="caution">
    <text evidence="1">The sequence shown here is derived from an EMBL/GenBank/DDBJ whole genome shotgun (WGS) entry which is preliminary data.</text>
</comment>
<gene>
    <name evidence="1" type="ORF">Sgleb_07710</name>
</gene>
<protein>
    <submittedName>
        <fullName evidence="1">Uncharacterized protein</fullName>
    </submittedName>
</protein>
<reference evidence="1 2" key="1">
    <citation type="submission" date="2019-12" db="EMBL/GenBank/DDBJ databases">
        <title>Whole genome shotgun sequence of Streptomyces hygroscopicus subsp. glebosus NBRC 13786.</title>
        <authorList>
            <person name="Ichikawa N."/>
            <person name="Kimura A."/>
            <person name="Kitahashi Y."/>
            <person name="Komaki H."/>
            <person name="Tamura T."/>
        </authorList>
    </citation>
    <scope>NUCLEOTIDE SEQUENCE [LARGE SCALE GENOMIC DNA]</scope>
    <source>
        <strain evidence="1 2">NBRC 13786</strain>
    </source>
</reference>
<keyword evidence="2" id="KW-1185">Reference proteome</keyword>
<sequence>MNGITAILAALHDGEYQFAGQLLDLVQRHPAETEVHHVAHSALNF</sequence>
<dbReference type="Proteomes" id="UP000430079">
    <property type="component" value="Unassembled WGS sequence"/>
</dbReference>
<dbReference type="AlphaFoldDB" id="A0A640SP94"/>
<organism evidence="1 2">
    <name type="scientific">Streptomyces glebosus</name>
    <dbReference type="NCBI Taxonomy" id="249580"/>
    <lineage>
        <taxon>Bacteria</taxon>
        <taxon>Bacillati</taxon>
        <taxon>Actinomycetota</taxon>
        <taxon>Actinomycetes</taxon>
        <taxon>Kitasatosporales</taxon>
        <taxon>Streptomycetaceae</taxon>
        <taxon>Streptomyces</taxon>
    </lineage>
</organism>